<dbReference type="InterPro" id="IPR028322">
    <property type="entry name" value="PNRC-like_rgn"/>
</dbReference>
<dbReference type="EMBL" id="JAUUTY010000004">
    <property type="protein sequence ID" value="KAK1647137.1"/>
    <property type="molecule type" value="Genomic_DNA"/>
</dbReference>
<dbReference type="PANTHER" id="PTHR35361:SF9">
    <property type="entry name" value="DUF4005 DOMAIN-CONTAINING PROTEIN"/>
    <property type="match status" value="1"/>
</dbReference>
<feature type="compositionally biased region" description="Basic and acidic residues" evidence="1">
    <location>
        <begin position="92"/>
        <end position="104"/>
    </location>
</feature>
<accession>A0AAD8S7Y4</accession>
<sequence>MAMAAASLLPPLLPTPPRTEMLPILPTPPRSKMLPLLPTPSVVAALLALSAMPGRADFVQRWDAIKKYKNPCSTIPSSSSSSESGGSPSRTDTIDRWDANKKYEIPGSATSSSSSSESGGSPGRADSVDRWDSKKLKMPNRTSPTTDRRRLQDGINKRPAIRASSAERWDLHKKHRPEEKGNLPQTQQTTTAAAHKDMARMQQAAFAGPNFYASPDPTMLPMPSFFLRAH</sequence>
<evidence type="ECO:0000313" key="2">
    <source>
        <dbReference type="EMBL" id="KAK1647137.1"/>
    </source>
</evidence>
<protein>
    <submittedName>
        <fullName evidence="2">Uncharacterized protein</fullName>
    </submittedName>
</protein>
<keyword evidence="3" id="KW-1185">Reference proteome</keyword>
<dbReference type="Proteomes" id="UP001231189">
    <property type="component" value="Unassembled WGS sequence"/>
</dbReference>
<evidence type="ECO:0000256" key="1">
    <source>
        <dbReference type="SAM" id="MobiDB-lite"/>
    </source>
</evidence>
<feature type="compositionally biased region" description="Basic and acidic residues" evidence="1">
    <location>
        <begin position="165"/>
        <end position="181"/>
    </location>
</feature>
<gene>
    <name evidence="2" type="ORF">QYE76_064942</name>
</gene>
<feature type="compositionally biased region" description="Basic and acidic residues" evidence="1">
    <location>
        <begin position="126"/>
        <end position="135"/>
    </location>
</feature>
<evidence type="ECO:0000313" key="3">
    <source>
        <dbReference type="Proteomes" id="UP001231189"/>
    </source>
</evidence>
<reference evidence="2" key="1">
    <citation type="submission" date="2023-07" db="EMBL/GenBank/DDBJ databases">
        <title>A chromosome-level genome assembly of Lolium multiflorum.</title>
        <authorList>
            <person name="Chen Y."/>
            <person name="Copetti D."/>
            <person name="Kolliker R."/>
            <person name="Studer B."/>
        </authorList>
    </citation>
    <scope>NUCLEOTIDE SEQUENCE</scope>
    <source>
        <strain evidence="2">02402/16</strain>
        <tissue evidence="2">Leaf</tissue>
    </source>
</reference>
<dbReference type="GO" id="GO:0016071">
    <property type="term" value="P:mRNA metabolic process"/>
    <property type="evidence" value="ECO:0007669"/>
    <property type="project" value="UniProtKB-ARBA"/>
</dbReference>
<comment type="caution">
    <text evidence="2">The sequence shown here is derived from an EMBL/GenBank/DDBJ whole genome shotgun (WGS) entry which is preliminary data.</text>
</comment>
<dbReference type="AlphaFoldDB" id="A0AAD8S7Y4"/>
<dbReference type="Pfam" id="PF15365">
    <property type="entry name" value="PNRC"/>
    <property type="match status" value="1"/>
</dbReference>
<feature type="compositionally biased region" description="Low complexity" evidence="1">
    <location>
        <begin position="107"/>
        <end position="119"/>
    </location>
</feature>
<name>A0AAD8S7Y4_LOLMU</name>
<proteinExistence type="predicted"/>
<feature type="compositionally biased region" description="Low complexity" evidence="1">
    <location>
        <begin position="76"/>
        <end position="89"/>
    </location>
</feature>
<dbReference type="PANTHER" id="PTHR35361">
    <property type="entry name" value="OS08G0443700 PROTEIN"/>
    <property type="match status" value="1"/>
</dbReference>
<feature type="region of interest" description="Disordered" evidence="1">
    <location>
        <begin position="70"/>
        <end position="194"/>
    </location>
</feature>
<organism evidence="2 3">
    <name type="scientific">Lolium multiflorum</name>
    <name type="common">Italian ryegrass</name>
    <name type="synonym">Lolium perenne subsp. multiflorum</name>
    <dbReference type="NCBI Taxonomy" id="4521"/>
    <lineage>
        <taxon>Eukaryota</taxon>
        <taxon>Viridiplantae</taxon>
        <taxon>Streptophyta</taxon>
        <taxon>Embryophyta</taxon>
        <taxon>Tracheophyta</taxon>
        <taxon>Spermatophyta</taxon>
        <taxon>Magnoliopsida</taxon>
        <taxon>Liliopsida</taxon>
        <taxon>Poales</taxon>
        <taxon>Poaceae</taxon>
        <taxon>BOP clade</taxon>
        <taxon>Pooideae</taxon>
        <taxon>Poodae</taxon>
        <taxon>Poeae</taxon>
        <taxon>Poeae Chloroplast Group 2 (Poeae type)</taxon>
        <taxon>Loliodinae</taxon>
        <taxon>Loliinae</taxon>
        <taxon>Lolium</taxon>
    </lineage>
</organism>
<feature type="compositionally biased region" description="Basic and acidic residues" evidence="1">
    <location>
        <begin position="146"/>
        <end position="156"/>
    </location>
</feature>